<dbReference type="CDD" id="cd00051">
    <property type="entry name" value="EFh"/>
    <property type="match status" value="1"/>
</dbReference>
<feature type="region of interest" description="Disordered" evidence="13">
    <location>
        <begin position="31"/>
        <end position="135"/>
    </location>
</feature>
<dbReference type="Proteomes" id="UP000694429">
    <property type="component" value="Chromosome 10"/>
</dbReference>
<keyword evidence="11" id="KW-0333">Golgi apparatus</keyword>
<protein>
    <submittedName>
        <fullName evidence="16">Multiple coagulation factor deficiency 2, ER cargo receptor complex subunit</fullName>
    </submittedName>
</protein>
<evidence type="ECO:0000256" key="2">
    <source>
        <dbReference type="ARBA" id="ARBA00004555"/>
    </source>
</evidence>
<organism evidence="16 17">
    <name type="scientific">Canis lupus familiaris</name>
    <name type="common">Dog</name>
    <name type="synonym">Canis familiaris</name>
    <dbReference type="NCBI Taxonomy" id="9615"/>
    <lineage>
        <taxon>Eukaryota</taxon>
        <taxon>Metazoa</taxon>
        <taxon>Chordata</taxon>
        <taxon>Craniata</taxon>
        <taxon>Vertebrata</taxon>
        <taxon>Euteleostomi</taxon>
        <taxon>Mammalia</taxon>
        <taxon>Eutheria</taxon>
        <taxon>Laurasiatheria</taxon>
        <taxon>Carnivora</taxon>
        <taxon>Caniformia</taxon>
        <taxon>Canidae</taxon>
        <taxon>Canis</taxon>
    </lineage>
</organism>
<dbReference type="AlphaFoldDB" id="A0A8C0S3X7"/>
<dbReference type="GO" id="GO:0005794">
    <property type="term" value="C:Golgi apparatus"/>
    <property type="evidence" value="ECO:0007669"/>
    <property type="project" value="UniProtKB-SubCell"/>
</dbReference>
<name>A0A8C0S3X7_CANLF</name>
<feature type="compositionally biased region" description="Basic and acidic residues" evidence="13">
    <location>
        <begin position="118"/>
        <end position="127"/>
    </location>
</feature>
<keyword evidence="9" id="KW-0106">Calcium</keyword>
<dbReference type="PROSITE" id="PS00018">
    <property type="entry name" value="EF_HAND_1"/>
    <property type="match status" value="2"/>
</dbReference>
<dbReference type="Proteomes" id="UP000694542">
    <property type="component" value="Chromosome 10"/>
</dbReference>
<reference evidence="15" key="2">
    <citation type="submission" date="2019-03" db="EMBL/GenBank/DDBJ databases">
        <authorList>
            <person name="Warren W.C."/>
            <person name="Johnson G.S."/>
        </authorList>
    </citation>
    <scope>NUCLEOTIDE SEQUENCE [LARGE SCALE GENOMIC DNA]</scope>
    <source>
        <strain evidence="15">Basenji</strain>
    </source>
</reference>
<evidence type="ECO:0000256" key="6">
    <source>
        <dbReference type="ARBA" id="ARBA00022729"/>
    </source>
</evidence>
<dbReference type="GO" id="GO:0015031">
    <property type="term" value="P:protein transport"/>
    <property type="evidence" value="ECO:0007669"/>
    <property type="project" value="UniProtKB-KW"/>
</dbReference>
<proteinExistence type="predicted"/>
<evidence type="ECO:0000256" key="5">
    <source>
        <dbReference type="ARBA" id="ARBA00022723"/>
    </source>
</evidence>
<keyword evidence="5" id="KW-0479">Metal-binding</keyword>
<keyword evidence="3" id="KW-0813">Transport</keyword>
<evidence type="ECO:0000256" key="1">
    <source>
        <dbReference type="ARBA" id="ARBA00004240"/>
    </source>
</evidence>
<reference evidence="16" key="1">
    <citation type="submission" date="2018-10" db="EMBL/GenBank/DDBJ databases">
        <title>De novo assembly of a Great Dane genome.</title>
        <authorList>
            <person name="Kidd J.M."/>
            <person name="Pendleton A.L."/>
            <person name="Shen F."/>
            <person name="Emery S."/>
        </authorList>
    </citation>
    <scope>NUCLEOTIDE SEQUENCE [LARGE SCALE GENOMIC DNA]</scope>
    <source>
        <strain evidence="16">Great Dane</strain>
    </source>
</reference>
<evidence type="ECO:0000313" key="15">
    <source>
        <dbReference type="Ensembl" id="ENSCAFP00030017378.1"/>
    </source>
</evidence>
<evidence type="ECO:0000256" key="4">
    <source>
        <dbReference type="ARBA" id="ARBA00022553"/>
    </source>
</evidence>
<evidence type="ECO:0000256" key="9">
    <source>
        <dbReference type="ARBA" id="ARBA00022837"/>
    </source>
</evidence>
<evidence type="ECO:0000256" key="3">
    <source>
        <dbReference type="ARBA" id="ARBA00022448"/>
    </source>
</evidence>
<evidence type="ECO:0000256" key="10">
    <source>
        <dbReference type="ARBA" id="ARBA00022927"/>
    </source>
</evidence>
<dbReference type="PANTHER" id="PTHR23104:SF14">
    <property type="entry name" value="MULTIPLE COAGULATION FACTOR DEFICIENCY PROTEIN 2"/>
    <property type="match status" value="1"/>
</dbReference>
<sequence length="283" mass="30072">MPAPLSRARVGVGVGRREQSPLCWDWPAGALQPGRGSALLEHLPGGPGARGPGGGALRLPRVPRPPAGRDSTQVPGEGGEAPLSRAPFAGTTAAGSAAQPRDLSALPPPSGAPGDSHVAPERRRDRPTVPPPSEVPATMRSLWLLRTPFLCGLLWAFRAPGAGAEEPGASFSHPGSVGLDKNTVHDQEHIMEHLEGVINKPEAEMSPQELQLHYFKMHDYDGNNLLDGLELSTAITHVHKEEGKQAPPVSEAELINLIDGVLRDDDKNNDGYIDYAEFAKSLQ</sequence>
<evidence type="ECO:0000256" key="11">
    <source>
        <dbReference type="ARBA" id="ARBA00023034"/>
    </source>
</evidence>
<dbReference type="PANTHER" id="PTHR23104">
    <property type="entry name" value="MULTIPLE COAGULATION FACTOR DEFICIENCY PROTEIN 2 NEURAL STEM CELL DERIVED NEURONAL SURVIVAL PROTEIN"/>
    <property type="match status" value="1"/>
</dbReference>
<comment type="subunit">
    <text evidence="12">Interacts in a calcium-dependent manner with LMAN1.</text>
</comment>
<dbReference type="FunFam" id="1.10.238.10:FF:000117">
    <property type="entry name" value="multiple coagulation factor deficiency protein 2"/>
    <property type="match status" value="1"/>
</dbReference>
<dbReference type="InterPro" id="IPR018247">
    <property type="entry name" value="EF_Hand_1_Ca_BS"/>
</dbReference>
<dbReference type="GO" id="GO:0005509">
    <property type="term" value="F:calcium ion binding"/>
    <property type="evidence" value="ECO:0007669"/>
    <property type="project" value="InterPro"/>
</dbReference>
<dbReference type="InterPro" id="IPR002048">
    <property type="entry name" value="EF_hand_dom"/>
</dbReference>
<dbReference type="InterPro" id="IPR011992">
    <property type="entry name" value="EF-hand-dom_pair"/>
</dbReference>
<feature type="compositionally biased region" description="Gly residues" evidence="13">
    <location>
        <begin position="45"/>
        <end position="56"/>
    </location>
</feature>
<evidence type="ECO:0000313" key="17">
    <source>
        <dbReference type="Proteomes" id="UP000694542"/>
    </source>
</evidence>
<evidence type="ECO:0000313" key="16">
    <source>
        <dbReference type="Ensembl" id="ENSCAFP00040015498.1"/>
    </source>
</evidence>
<evidence type="ECO:0000256" key="13">
    <source>
        <dbReference type="SAM" id="MobiDB-lite"/>
    </source>
</evidence>
<keyword evidence="6" id="KW-0732">Signal</keyword>
<feature type="domain" description="EF-hand" evidence="14">
    <location>
        <begin position="253"/>
        <end position="283"/>
    </location>
</feature>
<dbReference type="SUPFAM" id="SSF47473">
    <property type="entry name" value="EF-hand"/>
    <property type="match status" value="1"/>
</dbReference>
<evidence type="ECO:0000259" key="14">
    <source>
        <dbReference type="PROSITE" id="PS50222"/>
    </source>
</evidence>
<dbReference type="Pfam" id="PF13499">
    <property type="entry name" value="EF-hand_7"/>
    <property type="match status" value="1"/>
</dbReference>
<dbReference type="Gene3D" id="1.10.238.10">
    <property type="entry name" value="EF-hand"/>
    <property type="match status" value="1"/>
</dbReference>
<dbReference type="Ensembl" id="ENSCAFT00030019938.1">
    <property type="protein sequence ID" value="ENSCAFP00030017378.1"/>
    <property type="gene ID" value="ENSCAFG00030010665.1"/>
</dbReference>
<reference evidence="16" key="3">
    <citation type="submission" date="2025-05" db="UniProtKB">
        <authorList>
            <consortium name="Ensembl"/>
        </authorList>
    </citation>
    <scope>IDENTIFICATION</scope>
</reference>
<keyword evidence="10" id="KW-0653">Protein transport</keyword>
<evidence type="ECO:0000256" key="12">
    <source>
        <dbReference type="ARBA" id="ARBA00066002"/>
    </source>
</evidence>
<keyword evidence="7" id="KW-0677">Repeat</keyword>
<evidence type="ECO:0000256" key="8">
    <source>
        <dbReference type="ARBA" id="ARBA00022824"/>
    </source>
</evidence>
<dbReference type="PROSITE" id="PS50222">
    <property type="entry name" value="EF_HAND_2"/>
    <property type="match status" value="1"/>
</dbReference>
<evidence type="ECO:0000256" key="7">
    <source>
        <dbReference type="ARBA" id="ARBA00022737"/>
    </source>
</evidence>
<dbReference type="Ensembl" id="ENSCAFT00040017854.1">
    <property type="protein sequence ID" value="ENSCAFP00040015498.1"/>
    <property type="gene ID" value="ENSCAFG00040009517.1"/>
</dbReference>
<comment type="subcellular location">
    <subcellularLocation>
        <location evidence="1">Endoplasmic reticulum</location>
    </subcellularLocation>
    <subcellularLocation>
        <location evidence="2">Golgi apparatus</location>
    </subcellularLocation>
</comment>
<dbReference type="InterPro" id="IPR052110">
    <property type="entry name" value="MCFD2-like"/>
</dbReference>
<accession>A0A8C0S3X7</accession>
<keyword evidence="8" id="KW-0256">Endoplasmic reticulum</keyword>
<dbReference type="GO" id="GO:0005783">
    <property type="term" value="C:endoplasmic reticulum"/>
    <property type="evidence" value="ECO:0007669"/>
    <property type="project" value="UniProtKB-SubCell"/>
</dbReference>
<keyword evidence="4" id="KW-0597">Phosphoprotein</keyword>